<dbReference type="NCBIfam" id="TIGR00219">
    <property type="entry name" value="mreC"/>
    <property type="match status" value="1"/>
</dbReference>
<dbReference type="EMBL" id="JZUY01000038">
    <property type="protein sequence ID" value="KLC06139.1"/>
    <property type="molecule type" value="Genomic_DNA"/>
</dbReference>
<reference evidence="9 13" key="3">
    <citation type="submission" date="2019-11" db="EMBL/GenBank/DDBJ databases">
        <title>Genome-resolved metagenomics to study the prevalence of co-infection and intraspecific heterogeneity among plant pathogen metapopulations.</title>
        <authorList>
            <person name="Newberry E."/>
            <person name="Bhandari R."/>
            <person name="Kemble J."/>
            <person name="Sikora E."/>
            <person name="Potnis N."/>
        </authorList>
    </citation>
    <scope>NUCLEOTIDE SEQUENCE [LARGE SCALE GENOMIC DNA]</scope>
    <source>
        <strain evidence="9">Xp_Tom_Tuscaloosa_18b</strain>
    </source>
</reference>
<dbReference type="RefSeq" id="WP_008573356.1">
    <property type="nucleotide sequence ID" value="NZ_CP018475.1"/>
</dbReference>
<dbReference type="EMBL" id="PUUL01000015">
    <property type="protein sequence ID" value="RXD56835.1"/>
    <property type="molecule type" value="Genomic_DNA"/>
</dbReference>
<keyword evidence="6" id="KW-0472">Membrane</keyword>
<feature type="compositionally biased region" description="Polar residues" evidence="5">
    <location>
        <begin position="430"/>
        <end position="447"/>
    </location>
</feature>
<dbReference type="FunFam" id="2.40.10.340:FF:000002">
    <property type="entry name" value="Rod shape-determining protein MreC"/>
    <property type="match status" value="1"/>
</dbReference>
<dbReference type="Proteomes" id="UP000289372">
    <property type="component" value="Unassembled WGS sequence"/>
</dbReference>
<feature type="compositionally biased region" description="Low complexity" evidence="5">
    <location>
        <begin position="391"/>
        <end position="406"/>
    </location>
</feature>
<dbReference type="Proteomes" id="UP000035369">
    <property type="component" value="Unassembled WGS sequence"/>
</dbReference>
<sequence>MPSYAGPPVASRPGEVTSTLRLLVYLVLAVVLIALDSRGGWLSQVRMQANLLIQPIWAVAGLPGRIGSQVRDNAATHAQLVEETRDLRNQLLVANARLTRLQTAALDNAQLRELLNVAERRGLDVQLAPILNIDLDPTRQRLLLDAGSREGVVLGQAVIDAGGLMGQVIEVTPLHSTVLLLTDPDHAVPVSVARNGVRLIVYGRGDRLELRDIPLSAGVQVGDEIVTSGLGGRFPAGFPVGKVSELHPDDTHAFLVGELTPAAKLDRGRDVLLLRAGKPLRLVPGAGIGDSGVGIPNSDNSNGGAAAASAPVAATPRTPVGGISNVMIDTARPTAAAASGTGTVPAPRTQSVSTPAAPGVQSARASASASSGHASLPASPPGSNGPELQTRGSRAASSQGSQASGSGDAGRGNGNGNGNAAPAQAAASNQSPIPNPQSRSSPQETDQ</sequence>
<evidence type="ECO:0000313" key="10">
    <source>
        <dbReference type="EMBL" id="RXD56835.1"/>
    </source>
</evidence>
<accession>A0A0G9DLZ0</accession>
<dbReference type="InterPro" id="IPR042177">
    <property type="entry name" value="Cell/Rod_1"/>
</dbReference>
<dbReference type="EMBL" id="JAAGYU010000015">
    <property type="protein sequence ID" value="NEL75680.1"/>
    <property type="molecule type" value="Genomic_DNA"/>
</dbReference>
<evidence type="ECO:0000313" key="11">
    <source>
        <dbReference type="Proteomes" id="UP000035369"/>
    </source>
</evidence>
<evidence type="ECO:0000256" key="2">
    <source>
        <dbReference type="ARBA" id="ARBA00013855"/>
    </source>
</evidence>
<keyword evidence="3" id="KW-0133">Cell shape</keyword>
<dbReference type="Proteomes" id="UP000471082">
    <property type="component" value="Unassembled WGS sequence"/>
</dbReference>
<feature type="compositionally biased region" description="Low complexity" evidence="5">
    <location>
        <begin position="362"/>
        <end position="377"/>
    </location>
</feature>
<dbReference type="PANTHER" id="PTHR34138">
    <property type="entry name" value="CELL SHAPE-DETERMINING PROTEIN MREC"/>
    <property type="match status" value="1"/>
</dbReference>
<organism evidence="9 13">
    <name type="scientific">Xanthomonas perforans</name>
    <dbReference type="NCBI Taxonomy" id="442694"/>
    <lineage>
        <taxon>Bacteria</taxon>
        <taxon>Pseudomonadati</taxon>
        <taxon>Pseudomonadota</taxon>
        <taxon>Gammaproteobacteria</taxon>
        <taxon>Lysobacterales</taxon>
        <taxon>Lysobacteraceae</taxon>
        <taxon>Xanthomonas</taxon>
    </lineage>
</organism>
<evidence type="ECO:0000256" key="1">
    <source>
        <dbReference type="ARBA" id="ARBA00009369"/>
    </source>
</evidence>
<dbReference type="GO" id="GO:0008360">
    <property type="term" value="P:regulation of cell shape"/>
    <property type="evidence" value="ECO:0007669"/>
    <property type="project" value="UniProtKB-KW"/>
</dbReference>
<dbReference type="InterPro" id="IPR042175">
    <property type="entry name" value="Cell/Rod_MreC_2"/>
</dbReference>
<dbReference type="AlphaFoldDB" id="A0A0G9DLZ0"/>
<evidence type="ECO:0000313" key="8">
    <source>
        <dbReference type="EMBL" id="KLC06139.1"/>
    </source>
</evidence>
<keyword evidence="6" id="KW-0812">Transmembrane</keyword>
<protein>
    <recommendedName>
        <fullName evidence="2">Cell shape-determining protein MreC</fullName>
    </recommendedName>
    <alternativeName>
        <fullName evidence="4">Cell shape protein MreC</fullName>
    </alternativeName>
</protein>
<reference evidence="10 12" key="2">
    <citation type="submission" date="2018-02" db="EMBL/GenBank/DDBJ databases">
        <title>Characterization of Xanthomonas diversity in transplant houses and field plants.</title>
        <authorList>
            <person name="Abrahamian P."/>
            <person name="Timilsina S."/>
            <person name="Minsavage G.V."/>
            <person name="Goss E.M."/>
            <person name="Jones J.B."/>
            <person name="Vallad G.E."/>
        </authorList>
    </citation>
    <scope>NUCLEOTIDE SEQUENCE [LARGE SCALE GENOMIC DNA]</scope>
    <source>
        <strain evidence="10 12">GEV2132</strain>
    </source>
</reference>
<reference evidence="8 11" key="1">
    <citation type="submission" date="2015-02" db="EMBL/GenBank/DDBJ databases">
        <title>Whole genome sequencing of multiple isolates of three species of pepper and tomato-infecting xanthomonads reveals genetic diversity in field strains and pinpoints effectors responsible for host specificity.</title>
        <authorList>
            <person name="Schwartz A."/>
            <person name="Dahlbeck D."/>
            <person name="Staskawicz B."/>
            <person name="Bart R."/>
            <person name="Potnis N."/>
            <person name="Minsavage G."/>
            <person name="Timilsina S."/>
            <person name="Goss E."/>
            <person name="Jones J."/>
            <person name="Vallad G."/>
            <person name="Barak J."/>
            <person name="Miller S."/>
            <person name="Ritchie D."/>
            <person name="Martins J.Jr."/>
            <person name="Patane J.S."/>
            <person name="Setubal J.C."/>
        </authorList>
    </citation>
    <scope>NUCLEOTIDE SEQUENCE [LARGE SCALE GENOMIC DNA]</scope>
    <source>
        <strain evidence="8 11">Xp3-15</strain>
    </source>
</reference>
<evidence type="ECO:0000256" key="3">
    <source>
        <dbReference type="ARBA" id="ARBA00022960"/>
    </source>
</evidence>
<dbReference type="PANTHER" id="PTHR34138:SF1">
    <property type="entry name" value="CELL SHAPE-DETERMINING PROTEIN MREC"/>
    <property type="match status" value="1"/>
</dbReference>
<proteinExistence type="inferred from homology"/>
<evidence type="ECO:0000256" key="4">
    <source>
        <dbReference type="ARBA" id="ARBA00032089"/>
    </source>
</evidence>
<evidence type="ECO:0000313" key="13">
    <source>
        <dbReference type="Proteomes" id="UP000471082"/>
    </source>
</evidence>
<comment type="similarity">
    <text evidence="1">Belongs to the MreC family.</text>
</comment>
<keyword evidence="11" id="KW-1185">Reference proteome</keyword>
<comment type="caution">
    <text evidence="9">The sequence shown here is derived from an EMBL/GenBank/DDBJ whole genome shotgun (WGS) entry which is preliminary data.</text>
</comment>
<evidence type="ECO:0000259" key="7">
    <source>
        <dbReference type="Pfam" id="PF04085"/>
    </source>
</evidence>
<dbReference type="Pfam" id="PF04085">
    <property type="entry name" value="MreC"/>
    <property type="match status" value="1"/>
</dbReference>
<evidence type="ECO:0000256" key="6">
    <source>
        <dbReference type="SAM" id="Phobius"/>
    </source>
</evidence>
<keyword evidence="6" id="KW-1133">Transmembrane helix</keyword>
<dbReference type="InterPro" id="IPR055342">
    <property type="entry name" value="MreC_beta-barrel_core"/>
</dbReference>
<gene>
    <name evidence="9" type="primary">mreC</name>
    <name evidence="10" type="ORF">DB769_02680</name>
    <name evidence="9" type="ORF">G3W61_05325</name>
    <name evidence="8" type="ORF">XP315_10015</name>
</gene>
<feature type="compositionally biased region" description="Low complexity" evidence="5">
    <location>
        <begin position="418"/>
        <end position="429"/>
    </location>
</feature>
<dbReference type="GeneID" id="61777575"/>
<evidence type="ECO:0000313" key="9">
    <source>
        <dbReference type="EMBL" id="NEL75680.1"/>
    </source>
</evidence>
<feature type="region of interest" description="Disordered" evidence="5">
    <location>
        <begin position="337"/>
        <end position="447"/>
    </location>
</feature>
<dbReference type="KEGG" id="xpe:BJD13_13420"/>
<evidence type="ECO:0000313" key="12">
    <source>
        <dbReference type="Proteomes" id="UP000289372"/>
    </source>
</evidence>
<dbReference type="InterPro" id="IPR007221">
    <property type="entry name" value="MreC"/>
</dbReference>
<dbReference type="Gene3D" id="2.40.10.350">
    <property type="entry name" value="Rod shape-determining protein MreC, domain 2"/>
    <property type="match status" value="1"/>
</dbReference>
<name>A0A0G9DLZ0_XANPE</name>
<feature type="domain" description="Rod shape-determining protein MreC beta-barrel core" evidence="7">
    <location>
        <begin position="131"/>
        <end position="274"/>
    </location>
</feature>
<feature type="transmembrane region" description="Helical" evidence="6">
    <location>
        <begin position="20"/>
        <end position="37"/>
    </location>
</feature>
<feature type="compositionally biased region" description="Gly residues" evidence="5">
    <location>
        <begin position="407"/>
        <end position="417"/>
    </location>
</feature>
<dbReference type="GO" id="GO:0005886">
    <property type="term" value="C:plasma membrane"/>
    <property type="evidence" value="ECO:0007669"/>
    <property type="project" value="TreeGrafter"/>
</dbReference>
<dbReference type="Gene3D" id="2.40.10.340">
    <property type="entry name" value="Rod shape-determining protein MreC, domain 1"/>
    <property type="match status" value="1"/>
</dbReference>
<evidence type="ECO:0000256" key="5">
    <source>
        <dbReference type="SAM" id="MobiDB-lite"/>
    </source>
</evidence>